<comment type="similarity">
    <text evidence="1">Belongs to the SIS family. AgaS subfamily.</text>
</comment>
<dbReference type="SUPFAM" id="SSF53697">
    <property type="entry name" value="SIS domain"/>
    <property type="match status" value="1"/>
</dbReference>
<dbReference type="Pfam" id="PF01380">
    <property type="entry name" value="SIS"/>
    <property type="match status" value="1"/>
</dbReference>
<comment type="catalytic activity">
    <reaction evidence="4">
        <text>D-galactosamine 6-phosphate + H2O = D-tagatopyranose 1-phosphate + NH4(+)</text>
        <dbReference type="Rhea" id="RHEA:47680"/>
        <dbReference type="ChEBI" id="CHEBI:15377"/>
        <dbReference type="ChEBI" id="CHEBI:28938"/>
        <dbReference type="ChEBI" id="CHEBI:71674"/>
        <dbReference type="ChEBI" id="CHEBI:138150"/>
    </reaction>
</comment>
<evidence type="ECO:0000256" key="2">
    <source>
        <dbReference type="ARBA" id="ARBA00022737"/>
    </source>
</evidence>
<dbReference type="InterPro" id="IPR050303">
    <property type="entry name" value="GatZ_KbaZ_carbometab"/>
</dbReference>
<evidence type="ECO:0000256" key="3">
    <source>
        <dbReference type="ARBA" id="ARBA00022801"/>
    </source>
</evidence>
<accession>A0ABN1JN92</accession>
<dbReference type="InterPro" id="IPR046348">
    <property type="entry name" value="SIS_dom_sf"/>
</dbReference>
<dbReference type="PROSITE" id="PS51464">
    <property type="entry name" value="SIS"/>
    <property type="match status" value="2"/>
</dbReference>
<sequence length="392" mass="43959">MGKIFNIEEEELQNLGGFNTAKEIQQQPEIWSETLEIVKNNKEKISKYIKKQLNKKDLRIILTGAGTSAFVGEVAAPYLGRLLGKRVEAIHTTDIVSNPEDYLEKETPTVLVSFARSGNSPESVATYNLAEKLIDHVGQLVITCNKEGALAQKAKDDEKNLVVLMPEKSNDKGFAMTSSFTSMLLTTLTIFDIDNLDKNIDTMGKIIKGASKIINNESKEILDLVNLKYDRVIYLGSSSLKGLARESALKGLELASGKVVTSYDSVLAFRHGPKSIINDKTLVFMFMSNDKHARKYEMDLLKEINNDKGQHKIIAITPEYEEEVKENSYKMFSLSDEKNNIKEAYLALDYIIYAQVFAFLYSKELGISPDNPRPDGTVNRVVKGVIIHQYDK</sequence>
<dbReference type="EMBL" id="BAAACG010000010">
    <property type="protein sequence ID" value="GAA0743346.1"/>
    <property type="molecule type" value="Genomic_DNA"/>
</dbReference>
<dbReference type="InterPro" id="IPR035466">
    <property type="entry name" value="GlmS/AgaS_SIS"/>
</dbReference>
<keyword evidence="2" id="KW-0677">Repeat</keyword>
<dbReference type="CDD" id="cd05010">
    <property type="entry name" value="SIS_AgaS_like"/>
    <property type="match status" value="1"/>
</dbReference>
<feature type="domain" description="SIS" evidence="5">
    <location>
        <begin position="221"/>
        <end position="372"/>
    </location>
</feature>
<dbReference type="PANTHER" id="PTHR32502">
    <property type="entry name" value="N-ACETYLGALACTOSAMINE PERMEASE II COMPONENT-RELATED"/>
    <property type="match status" value="1"/>
</dbReference>
<name>A0ABN1JN92_9CLOT</name>
<proteinExistence type="inferred from homology"/>
<dbReference type="RefSeq" id="WP_343762243.1">
    <property type="nucleotide sequence ID" value="NZ_BAAACG010000010.1"/>
</dbReference>
<organism evidence="6 7">
    <name type="scientific">Clostridium oceanicum</name>
    <dbReference type="NCBI Taxonomy" id="1543"/>
    <lineage>
        <taxon>Bacteria</taxon>
        <taxon>Bacillati</taxon>
        <taxon>Bacillota</taxon>
        <taxon>Clostridia</taxon>
        <taxon>Eubacteriales</taxon>
        <taxon>Clostridiaceae</taxon>
        <taxon>Clostridium</taxon>
    </lineage>
</organism>
<protein>
    <submittedName>
        <fullName evidence="6">SIS domain-containing protein</fullName>
    </submittedName>
</protein>
<evidence type="ECO:0000313" key="6">
    <source>
        <dbReference type="EMBL" id="GAA0743346.1"/>
    </source>
</evidence>
<evidence type="ECO:0000256" key="4">
    <source>
        <dbReference type="ARBA" id="ARBA00029292"/>
    </source>
</evidence>
<keyword evidence="7" id="KW-1185">Reference proteome</keyword>
<keyword evidence="3" id="KW-0378">Hydrolase</keyword>
<dbReference type="PANTHER" id="PTHR32502:SF3">
    <property type="entry name" value="D-GALACTOSAMINE-6-PHOSPHATE DEAMINASE AGAS-RELATED"/>
    <property type="match status" value="1"/>
</dbReference>
<reference evidence="6 7" key="1">
    <citation type="journal article" date="2019" name="Int. J. Syst. Evol. Microbiol.">
        <title>The Global Catalogue of Microorganisms (GCM) 10K type strain sequencing project: providing services to taxonomists for standard genome sequencing and annotation.</title>
        <authorList>
            <consortium name="The Broad Institute Genomics Platform"/>
            <consortium name="The Broad Institute Genome Sequencing Center for Infectious Disease"/>
            <person name="Wu L."/>
            <person name="Ma J."/>
        </authorList>
    </citation>
    <scope>NUCLEOTIDE SEQUENCE [LARGE SCALE GENOMIC DNA]</scope>
    <source>
        <strain evidence="6 7">JCM 1407</strain>
    </source>
</reference>
<feature type="domain" description="SIS" evidence="5">
    <location>
        <begin position="49"/>
        <end position="199"/>
    </location>
</feature>
<dbReference type="InterPro" id="IPR035464">
    <property type="entry name" value="SIS_AgaS"/>
</dbReference>
<dbReference type="CDD" id="cd05008">
    <property type="entry name" value="SIS_GlmS_GlmD_1"/>
    <property type="match status" value="1"/>
</dbReference>
<gene>
    <name evidence="6" type="ORF">GCM10008906_27000</name>
</gene>
<dbReference type="Gene3D" id="3.40.50.10490">
    <property type="entry name" value="Glucose-6-phosphate isomerase like protein, domain 1"/>
    <property type="match status" value="2"/>
</dbReference>
<evidence type="ECO:0000259" key="5">
    <source>
        <dbReference type="PROSITE" id="PS51464"/>
    </source>
</evidence>
<dbReference type="InterPro" id="IPR001347">
    <property type="entry name" value="SIS_dom"/>
</dbReference>
<evidence type="ECO:0000256" key="1">
    <source>
        <dbReference type="ARBA" id="ARBA00007748"/>
    </source>
</evidence>
<evidence type="ECO:0000313" key="7">
    <source>
        <dbReference type="Proteomes" id="UP001501510"/>
    </source>
</evidence>
<dbReference type="Proteomes" id="UP001501510">
    <property type="component" value="Unassembled WGS sequence"/>
</dbReference>
<comment type="caution">
    <text evidence="6">The sequence shown here is derived from an EMBL/GenBank/DDBJ whole genome shotgun (WGS) entry which is preliminary data.</text>
</comment>